<evidence type="ECO:0000313" key="2">
    <source>
        <dbReference type="Proteomes" id="UP000030745"/>
    </source>
</evidence>
<protein>
    <submittedName>
        <fullName evidence="1">Uncharacterized protein</fullName>
    </submittedName>
</protein>
<reference evidence="1 2" key="1">
    <citation type="journal article" date="2013" name="PLoS Genet.">
        <title>Distinctive expansion of potential virulence genes in the genome of the oomycete fish pathogen Saprolegnia parasitica.</title>
        <authorList>
            <person name="Jiang R.H."/>
            <person name="de Bruijn I."/>
            <person name="Haas B.J."/>
            <person name="Belmonte R."/>
            <person name="Lobach L."/>
            <person name="Christie J."/>
            <person name="van den Ackerveken G."/>
            <person name="Bottin A."/>
            <person name="Bulone V."/>
            <person name="Diaz-Moreno S.M."/>
            <person name="Dumas B."/>
            <person name="Fan L."/>
            <person name="Gaulin E."/>
            <person name="Govers F."/>
            <person name="Grenville-Briggs L.J."/>
            <person name="Horner N.R."/>
            <person name="Levin J.Z."/>
            <person name="Mammella M."/>
            <person name="Meijer H.J."/>
            <person name="Morris P."/>
            <person name="Nusbaum C."/>
            <person name="Oome S."/>
            <person name="Phillips A.J."/>
            <person name="van Rooyen D."/>
            <person name="Rzeszutek E."/>
            <person name="Saraiva M."/>
            <person name="Secombes C.J."/>
            <person name="Seidl M.F."/>
            <person name="Snel B."/>
            <person name="Stassen J.H."/>
            <person name="Sykes S."/>
            <person name="Tripathy S."/>
            <person name="van den Berg H."/>
            <person name="Vega-Arreguin J.C."/>
            <person name="Wawra S."/>
            <person name="Young S.K."/>
            <person name="Zeng Q."/>
            <person name="Dieguez-Uribeondo J."/>
            <person name="Russ C."/>
            <person name="Tyler B.M."/>
            <person name="van West P."/>
        </authorList>
    </citation>
    <scope>NUCLEOTIDE SEQUENCE [LARGE SCALE GENOMIC DNA]</scope>
    <source>
        <strain evidence="1 2">CBS 223.65</strain>
    </source>
</reference>
<proteinExistence type="predicted"/>
<dbReference type="KEGG" id="spar:SPRG_20532"/>
<dbReference type="AlphaFoldDB" id="A0A067CJN4"/>
<dbReference type="GeneID" id="24141641"/>
<keyword evidence="2" id="KW-1185">Reference proteome</keyword>
<dbReference type="VEuPathDB" id="FungiDB:SPRG_20532"/>
<accession>A0A067CJN4</accession>
<evidence type="ECO:0000313" key="1">
    <source>
        <dbReference type="EMBL" id="KDO26736.1"/>
    </source>
</evidence>
<organism evidence="1 2">
    <name type="scientific">Saprolegnia parasitica (strain CBS 223.65)</name>
    <dbReference type="NCBI Taxonomy" id="695850"/>
    <lineage>
        <taxon>Eukaryota</taxon>
        <taxon>Sar</taxon>
        <taxon>Stramenopiles</taxon>
        <taxon>Oomycota</taxon>
        <taxon>Saprolegniomycetes</taxon>
        <taxon>Saprolegniales</taxon>
        <taxon>Saprolegniaceae</taxon>
        <taxon>Saprolegnia</taxon>
    </lineage>
</organism>
<name>A0A067CJN4_SAPPC</name>
<gene>
    <name evidence="1" type="ORF">SPRG_20532</name>
</gene>
<dbReference type="EMBL" id="KK583222">
    <property type="protein sequence ID" value="KDO26736.1"/>
    <property type="molecule type" value="Genomic_DNA"/>
</dbReference>
<dbReference type="Proteomes" id="UP000030745">
    <property type="component" value="Unassembled WGS sequence"/>
</dbReference>
<dbReference type="RefSeq" id="XP_012202616.1">
    <property type="nucleotide sequence ID" value="XM_012347226.1"/>
</dbReference>
<sequence>MEIGWQRVLNCILLRRGASGRAVRAVGAAPATQAVAAGVAASGMEARRRIFAAQSAGARSHSQHVSLLLRPPRVPLLPTRCLVATTIKLDAPAR</sequence>